<proteinExistence type="predicted"/>
<keyword evidence="2" id="KW-1185">Reference proteome</keyword>
<dbReference type="AlphaFoldDB" id="A0A5B7J521"/>
<reference evidence="1 2" key="1">
    <citation type="submission" date="2019-05" db="EMBL/GenBank/DDBJ databases">
        <title>Another draft genome of Portunus trituberculatus and its Hox gene families provides insights of decapod evolution.</title>
        <authorList>
            <person name="Jeong J.-H."/>
            <person name="Song I."/>
            <person name="Kim S."/>
            <person name="Choi T."/>
            <person name="Kim D."/>
            <person name="Ryu S."/>
            <person name="Kim W."/>
        </authorList>
    </citation>
    <scope>NUCLEOTIDE SEQUENCE [LARGE SCALE GENOMIC DNA]</scope>
    <source>
        <tissue evidence="1">Muscle</tissue>
    </source>
</reference>
<name>A0A5B7J521_PORTR</name>
<dbReference type="EMBL" id="VSRR010087176">
    <property type="protein sequence ID" value="MPC91272.1"/>
    <property type="molecule type" value="Genomic_DNA"/>
</dbReference>
<sequence>MYRSSPLLPQGNVTLQTNLAGVGTDATVQTFTDTGNTKCSQKGAVGTQQLAAVAGSALLFSVSPIERLPRGADFRRG</sequence>
<organism evidence="1 2">
    <name type="scientific">Portunus trituberculatus</name>
    <name type="common">Swimming crab</name>
    <name type="synonym">Neptunus trituberculatus</name>
    <dbReference type="NCBI Taxonomy" id="210409"/>
    <lineage>
        <taxon>Eukaryota</taxon>
        <taxon>Metazoa</taxon>
        <taxon>Ecdysozoa</taxon>
        <taxon>Arthropoda</taxon>
        <taxon>Crustacea</taxon>
        <taxon>Multicrustacea</taxon>
        <taxon>Malacostraca</taxon>
        <taxon>Eumalacostraca</taxon>
        <taxon>Eucarida</taxon>
        <taxon>Decapoda</taxon>
        <taxon>Pleocyemata</taxon>
        <taxon>Brachyura</taxon>
        <taxon>Eubrachyura</taxon>
        <taxon>Portunoidea</taxon>
        <taxon>Portunidae</taxon>
        <taxon>Portuninae</taxon>
        <taxon>Portunus</taxon>
    </lineage>
</organism>
<evidence type="ECO:0000313" key="1">
    <source>
        <dbReference type="EMBL" id="MPC91272.1"/>
    </source>
</evidence>
<accession>A0A5B7J521</accession>
<comment type="caution">
    <text evidence="1">The sequence shown here is derived from an EMBL/GenBank/DDBJ whole genome shotgun (WGS) entry which is preliminary data.</text>
</comment>
<evidence type="ECO:0000313" key="2">
    <source>
        <dbReference type="Proteomes" id="UP000324222"/>
    </source>
</evidence>
<gene>
    <name evidence="1" type="ORF">E2C01_086296</name>
</gene>
<protein>
    <submittedName>
        <fullName evidence="1">Uncharacterized protein</fullName>
    </submittedName>
</protein>
<dbReference type="Proteomes" id="UP000324222">
    <property type="component" value="Unassembled WGS sequence"/>
</dbReference>